<keyword evidence="4" id="KW-0732">Signal</keyword>
<evidence type="ECO:0000259" key="5">
    <source>
        <dbReference type="PROSITE" id="PS50026"/>
    </source>
</evidence>
<evidence type="ECO:0000313" key="7">
    <source>
        <dbReference type="Proteomes" id="UP001353858"/>
    </source>
</evidence>
<evidence type="ECO:0000256" key="4">
    <source>
        <dbReference type="SAM" id="SignalP"/>
    </source>
</evidence>
<dbReference type="InterPro" id="IPR001881">
    <property type="entry name" value="EGF-like_Ca-bd_dom"/>
</dbReference>
<gene>
    <name evidence="6" type="ORF">RN001_004733</name>
</gene>
<dbReference type="PROSITE" id="PS00010">
    <property type="entry name" value="ASX_HYDROXYL"/>
    <property type="match status" value="1"/>
</dbReference>
<evidence type="ECO:0000256" key="2">
    <source>
        <dbReference type="ARBA" id="ARBA00023157"/>
    </source>
</evidence>
<comment type="caution">
    <text evidence="6">The sequence shown here is derived from an EMBL/GenBank/DDBJ whole genome shotgun (WGS) entry which is preliminary data.</text>
</comment>
<keyword evidence="7" id="KW-1185">Reference proteome</keyword>
<feature type="signal peptide" evidence="4">
    <location>
        <begin position="1"/>
        <end position="22"/>
    </location>
</feature>
<dbReference type="SUPFAM" id="SSF57196">
    <property type="entry name" value="EGF/Laminin"/>
    <property type="match status" value="1"/>
</dbReference>
<dbReference type="Gene3D" id="2.10.25.10">
    <property type="entry name" value="Laminin"/>
    <property type="match status" value="1"/>
</dbReference>
<name>A0AAN7SI57_9COLE</name>
<dbReference type="InterPro" id="IPR000742">
    <property type="entry name" value="EGF"/>
</dbReference>
<dbReference type="EMBL" id="JARPUR010000002">
    <property type="protein sequence ID" value="KAK4881414.1"/>
    <property type="molecule type" value="Genomic_DNA"/>
</dbReference>
<dbReference type="AlphaFoldDB" id="A0AAN7SI57"/>
<dbReference type="InterPro" id="IPR000152">
    <property type="entry name" value="EGF-type_Asp/Asn_hydroxyl_site"/>
</dbReference>
<evidence type="ECO:0000313" key="6">
    <source>
        <dbReference type="EMBL" id="KAK4881414.1"/>
    </source>
</evidence>
<evidence type="ECO:0000256" key="1">
    <source>
        <dbReference type="ARBA" id="ARBA00022536"/>
    </source>
</evidence>
<keyword evidence="1 3" id="KW-0245">EGF-like domain</keyword>
<dbReference type="PROSITE" id="PS01186">
    <property type="entry name" value="EGF_2"/>
    <property type="match status" value="1"/>
</dbReference>
<feature type="domain" description="EGF-like" evidence="5">
    <location>
        <begin position="337"/>
        <end position="380"/>
    </location>
</feature>
<evidence type="ECO:0000256" key="3">
    <source>
        <dbReference type="PROSITE-ProRule" id="PRU00076"/>
    </source>
</evidence>
<feature type="chain" id="PRO_5042861378" description="EGF-like domain-containing protein" evidence="4">
    <location>
        <begin position="23"/>
        <end position="443"/>
    </location>
</feature>
<dbReference type="Pfam" id="PF07645">
    <property type="entry name" value="EGF_CA"/>
    <property type="match status" value="1"/>
</dbReference>
<dbReference type="InterPro" id="IPR018097">
    <property type="entry name" value="EGF_Ca-bd_CS"/>
</dbReference>
<reference evidence="7" key="1">
    <citation type="submission" date="2023-01" db="EMBL/GenBank/DDBJ databases">
        <title>Key to firefly adult light organ development and bioluminescence: homeobox transcription factors regulate luciferase expression and transportation to peroxisome.</title>
        <authorList>
            <person name="Fu X."/>
        </authorList>
    </citation>
    <scope>NUCLEOTIDE SEQUENCE [LARGE SCALE GENOMIC DNA]</scope>
</reference>
<dbReference type="FunFam" id="2.10.25.10:FF:000139">
    <property type="entry name" value="Fibulin-1"/>
    <property type="match status" value="1"/>
</dbReference>
<dbReference type="PROSITE" id="PS50026">
    <property type="entry name" value="EGF_3"/>
    <property type="match status" value="1"/>
</dbReference>
<dbReference type="SMART" id="SM00179">
    <property type="entry name" value="EGF_CA"/>
    <property type="match status" value="1"/>
</dbReference>
<keyword evidence="2" id="KW-1015">Disulfide bond</keyword>
<dbReference type="Proteomes" id="UP001353858">
    <property type="component" value="Unassembled WGS sequence"/>
</dbReference>
<dbReference type="PROSITE" id="PS01187">
    <property type="entry name" value="EGF_CA"/>
    <property type="match status" value="1"/>
</dbReference>
<proteinExistence type="predicted"/>
<dbReference type="CDD" id="cd00054">
    <property type="entry name" value="EGF_CA"/>
    <property type="match status" value="1"/>
</dbReference>
<dbReference type="GO" id="GO:0005509">
    <property type="term" value="F:calcium ion binding"/>
    <property type="evidence" value="ECO:0007669"/>
    <property type="project" value="InterPro"/>
</dbReference>
<organism evidence="6 7">
    <name type="scientific">Aquatica leii</name>
    <dbReference type="NCBI Taxonomy" id="1421715"/>
    <lineage>
        <taxon>Eukaryota</taxon>
        <taxon>Metazoa</taxon>
        <taxon>Ecdysozoa</taxon>
        <taxon>Arthropoda</taxon>
        <taxon>Hexapoda</taxon>
        <taxon>Insecta</taxon>
        <taxon>Pterygota</taxon>
        <taxon>Neoptera</taxon>
        <taxon>Endopterygota</taxon>
        <taxon>Coleoptera</taxon>
        <taxon>Polyphaga</taxon>
        <taxon>Elateriformia</taxon>
        <taxon>Elateroidea</taxon>
        <taxon>Lampyridae</taxon>
        <taxon>Luciolinae</taxon>
        <taxon>Aquatica</taxon>
    </lineage>
</organism>
<comment type="caution">
    <text evidence="3">Lacks conserved residue(s) required for the propagation of feature annotation.</text>
</comment>
<protein>
    <recommendedName>
        <fullName evidence="5">EGF-like domain-containing protein</fullName>
    </recommendedName>
</protein>
<accession>A0AAN7SI57</accession>
<sequence length="443" mass="51854">MNVINPILVFTILLLVIVNSYSTETSTTDKSKIELEESVTTIDYNQKNLISIENKSTTQNSFVTKDNITEIPWYIDALKDIAYYLRAYKFNEYDRRYEVKSESAPRDYFKYFPRPALRSLHWEVHKYCETSFLSCVEYLNRQIRQTGLKRADDTAIVMQEQQWNYLNHSKQIDVVESECRKMQKADDIAANPFQGPIEKFQWRTTASYYMCWYTMNEVSELERLKENCDNFANCLDPNFGINNKDPRADDNLPYSCALYSFCPDQCCPLKHLNSFESCWNDPANPCFADNPVGQRQCSINRLQNSDFRDIVLNRWNVTCKCFQVGFEWNSKYGMCVDIDECLLGLHNCNPIREACVNLPGSFRCACRWGYVLNVFNKTCEASTYLNIIKAHNVKQQVLNETKAPSIIKKLFYLTFYKSSNIGIFYSKIYIRIIFVQLAIYFTL</sequence>
<dbReference type="InterPro" id="IPR049883">
    <property type="entry name" value="NOTCH1_EGF-like"/>
</dbReference>